<evidence type="ECO:0000313" key="2">
    <source>
        <dbReference type="EMBL" id="TNN44113.1"/>
    </source>
</evidence>
<organism evidence="2 3">
    <name type="scientific">Liparis tanakae</name>
    <name type="common">Tanaka's snailfish</name>
    <dbReference type="NCBI Taxonomy" id="230148"/>
    <lineage>
        <taxon>Eukaryota</taxon>
        <taxon>Metazoa</taxon>
        <taxon>Chordata</taxon>
        <taxon>Craniata</taxon>
        <taxon>Vertebrata</taxon>
        <taxon>Euteleostomi</taxon>
        <taxon>Actinopterygii</taxon>
        <taxon>Neopterygii</taxon>
        <taxon>Teleostei</taxon>
        <taxon>Neoteleostei</taxon>
        <taxon>Acanthomorphata</taxon>
        <taxon>Eupercaria</taxon>
        <taxon>Perciformes</taxon>
        <taxon>Cottioidei</taxon>
        <taxon>Cottales</taxon>
        <taxon>Liparidae</taxon>
        <taxon>Liparis</taxon>
    </lineage>
</organism>
<feature type="compositionally biased region" description="Polar residues" evidence="1">
    <location>
        <begin position="141"/>
        <end position="153"/>
    </location>
</feature>
<evidence type="ECO:0000313" key="3">
    <source>
        <dbReference type="Proteomes" id="UP000314294"/>
    </source>
</evidence>
<evidence type="ECO:0000256" key="1">
    <source>
        <dbReference type="SAM" id="MobiDB-lite"/>
    </source>
</evidence>
<comment type="caution">
    <text evidence="2">The sequence shown here is derived from an EMBL/GenBank/DDBJ whole genome shotgun (WGS) entry which is preliminary data.</text>
</comment>
<dbReference type="AlphaFoldDB" id="A0A4Z2FTL6"/>
<gene>
    <name evidence="2" type="ORF">EYF80_045700</name>
</gene>
<proteinExistence type="predicted"/>
<keyword evidence="3" id="KW-1185">Reference proteome</keyword>
<sequence length="180" mass="19442">MQAECPSPLLPVPLTWPLELSRRQSPVSLPAVRLLLTLHRSPSTGIHGCISGLSLKPWSAQLHNTRSLGPGSLLAAREGGATPPLHYLAVTSSWRTDLALHSSIHTGTTESSSRQLHPFSRTLSTVAGIAESSNRQHRPSSRTPSTVAGNVFSSDCPLSHHAHHWGLDREEREEKSGGHL</sequence>
<dbReference type="EMBL" id="SRLO01000923">
    <property type="protein sequence ID" value="TNN44113.1"/>
    <property type="molecule type" value="Genomic_DNA"/>
</dbReference>
<protein>
    <submittedName>
        <fullName evidence="2">Uncharacterized protein</fullName>
    </submittedName>
</protein>
<feature type="region of interest" description="Disordered" evidence="1">
    <location>
        <begin position="130"/>
        <end position="153"/>
    </location>
</feature>
<reference evidence="2 3" key="1">
    <citation type="submission" date="2019-03" db="EMBL/GenBank/DDBJ databases">
        <title>First draft genome of Liparis tanakae, snailfish: a comprehensive survey of snailfish specific genes.</title>
        <authorList>
            <person name="Kim W."/>
            <person name="Song I."/>
            <person name="Jeong J.-H."/>
            <person name="Kim D."/>
            <person name="Kim S."/>
            <person name="Ryu S."/>
            <person name="Song J.Y."/>
            <person name="Lee S.K."/>
        </authorList>
    </citation>
    <scope>NUCLEOTIDE SEQUENCE [LARGE SCALE GENOMIC DNA]</scope>
    <source>
        <tissue evidence="2">Muscle</tissue>
    </source>
</reference>
<accession>A0A4Z2FTL6</accession>
<dbReference type="Proteomes" id="UP000314294">
    <property type="component" value="Unassembled WGS sequence"/>
</dbReference>
<name>A0A4Z2FTL6_9TELE</name>